<name>A0A0G0MK01_9BACT</name>
<evidence type="ECO:0000313" key="3">
    <source>
        <dbReference type="Proteomes" id="UP000034498"/>
    </source>
</evidence>
<dbReference type="SUPFAM" id="SSF53756">
    <property type="entry name" value="UDP-Glycosyltransferase/glycogen phosphorylase"/>
    <property type="match status" value="1"/>
</dbReference>
<gene>
    <name evidence="2" type="ORF">US94_C0015G0002</name>
</gene>
<accession>A0A0G0MK01</accession>
<keyword evidence="2" id="KW-0808">Transferase</keyword>
<protein>
    <submittedName>
        <fullName evidence="2">Glycosyl transferase group 1</fullName>
    </submittedName>
</protein>
<dbReference type="InterPro" id="IPR001296">
    <property type="entry name" value="Glyco_trans_1"/>
</dbReference>
<proteinExistence type="predicted"/>
<dbReference type="EMBL" id="LBUX01000015">
    <property type="protein sequence ID" value="KKQ74054.1"/>
    <property type="molecule type" value="Genomic_DNA"/>
</dbReference>
<organism evidence="2 3">
    <name type="scientific">Berkelbacteria bacterium GW2011_GWB1_38_5</name>
    <dbReference type="NCBI Taxonomy" id="1618336"/>
    <lineage>
        <taxon>Bacteria</taxon>
        <taxon>Candidatus Berkelbacteria</taxon>
    </lineage>
</organism>
<dbReference type="PATRIC" id="fig|1618336.3.peg.300"/>
<comment type="caution">
    <text evidence="2">The sequence shown here is derived from an EMBL/GenBank/DDBJ whole genome shotgun (WGS) entry which is preliminary data.</text>
</comment>
<evidence type="ECO:0000259" key="1">
    <source>
        <dbReference type="Pfam" id="PF00534"/>
    </source>
</evidence>
<dbReference type="Pfam" id="PF00534">
    <property type="entry name" value="Glycos_transf_1"/>
    <property type="match status" value="1"/>
</dbReference>
<dbReference type="GO" id="GO:0016757">
    <property type="term" value="F:glycosyltransferase activity"/>
    <property type="evidence" value="ECO:0007669"/>
    <property type="project" value="InterPro"/>
</dbReference>
<dbReference type="Proteomes" id="UP000034498">
    <property type="component" value="Unassembled WGS sequence"/>
</dbReference>
<dbReference type="PANTHER" id="PTHR45947">
    <property type="entry name" value="SULFOQUINOVOSYL TRANSFERASE SQD2"/>
    <property type="match status" value="1"/>
</dbReference>
<feature type="domain" description="Glycosyl transferase family 1" evidence="1">
    <location>
        <begin position="206"/>
        <end position="335"/>
    </location>
</feature>
<dbReference type="InterPro" id="IPR050194">
    <property type="entry name" value="Glycosyltransferase_grp1"/>
</dbReference>
<sequence>MINNLQNLKIVIVVEELTQLGGAERLLDYYLELFPKAPVFTLIFNTQKTLRKYEKFDIRSSFIQKMPWGIKRYKWYLPLMPLAIESFNLKNYDIVLSITSALVKGVKTTSTSLHVCYCNTPTRWLWTDKESYLKTAPIPFFVRPLMPLVINWLKRWDLKAAKKPDFIIANSKNVQSRISKYYHRKSDIISVPVDAQKFVPKKIIGKYYLLVSRIEPYKKVDLVIDAFKKLKLPLLVVGSGTQLEKYKVGLPKNIKFIGRVSDEKLVKIYQDSIATIFPQEEDAGIVPLESMACGRPVIAFGRGGALETIIDGKTGIFFEKQTTKDLINAIKKFQKIKFNSVVIRNQALKFDKELFKQKILEYIISKQSKKGTKWN</sequence>
<evidence type="ECO:0000313" key="2">
    <source>
        <dbReference type="EMBL" id="KKQ74054.1"/>
    </source>
</evidence>
<reference evidence="2 3" key="1">
    <citation type="journal article" date="2015" name="Nature">
        <title>rRNA introns, odd ribosomes, and small enigmatic genomes across a large radiation of phyla.</title>
        <authorList>
            <person name="Brown C.T."/>
            <person name="Hug L.A."/>
            <person name="Thomas B.C."/>
            <person name="Sharon I."/>
            <person name="Castelle C.J."/>
            <person name="Singh A."/>
            <person name="Wilkins M.J."/>
            <person name="Williams K.H."/>
            <person name="Banfield J.F."/>
        </authorList>
    </citation>
    <scope>NUCLEOTIDE SEQUENCE [LARGE SCALE GENOMIC DNA]</scope>
</reference>
<dbReference type="Gene3D" id="3.40.50.2000">
    <property type="entry name" value="Glycogen Phosphorylase B"/>
    <property type="match status" value="1"/>
</dbReference>
<dbReference type="AlphaFoldDB" id="A0A0G0MK01"/>
<dbReference type="PANTHER" id="PTHR45947:SF3">
    <property type="entry name" value="SULFOQUINOVOSYL TRANSFERASE SQD2"/>
    <property type="match status" value="1"/>
</dbReference>
<dbReference type="STRING" id="1618336.US94_C0015G0002"/>